<dbReference type="InterPro" id="IPR032164">
    <property type="entry name" value="DUF5000"/>
</dbReference>
<gene>
    <name evidence="3" type="ORF">D3H65_08130</name>
</gene>
<dbReference type="PROSITE" id="PS51257">
    <property type="entry name" value="PROKAR_LIPOPROTEIN"/>
    <property type="match status" value="1"/>
</dbReference>
<feature type="signal peptide" evidence="1">
    <location>
        <begin position="1"/>
        <end position="21"/>
    </location>
</feature>
<dbReference type="Proteomes" id="UP000263900">
    <property type="component" value="Chromosome"/>
</dbReference>
<evidence type="ECO:0000259" key="2">
    <source>
        <dbReference type="Pfam" id="PF16391"/>
    </source>
</evidence>
<evidence type="ECO:0000313" key="4">
    <source>
        <dbReference type="Proteomes" id="UP000263900"/>
    </source>
</evidence>
<dbReference type="KEGG" id="pseg:D3H65_08130"/>
<feature type="chain" id="PRO_5017595638" description="DUF5000 domain-containing protein" evidence="1">
    <location>
        <begin position="22"/>
        <end position="399"/>
    </location>
</feature>
<keyword evidence="1" id="KW-0732">Signal</keyword>
<accession>A0A3B7MHS8</accession>
<proteinExistence type="predicted"/>
<sequence length="399" mass="44463">MHSFKKVTASLLIIAAALSWASCTREDDWKKYVPEKPRIYPGTATNPVPAPGKNRIKLTWQLVSDPTITQAKVFWNNGNDSAGIAVARTQGVDTVSIIIDKLQETSYTFDIFTYDKEGNKSVPVYASGRVYGSKYEASLLNRPVMNVNYMADAKILVIAWGTADTVHTGTKLWYTNESGSAQELTVDANTYSTIIPWKVGTKIYYQSSYKPVDRAIDTFTVLKKDSITVKDVPVPKTAWSKFDLPNDVAGDAYGTNLAWIWDGKGGDYPEIYHTGGEGIPHHFTIDLGALYQLTKFENIGRVNANPYHNPTKFEVWGIADITNAATTLPGSDPGWKDESLAKGWVLLKDIVRPDNGTAPYKTDLLPGIPKVRYIRIRVLETIDHDQDSHMSEISFWFNP</sequence>
<reference evidence="3 4" key="1">
    <citation type="submission" date="2018-09" db="EMBL/GenBank/DDBJ databases">
        <title>Genome sequencing of strain 6GH32-13.</title>
        <authorList>
            <person name="Weon H.-Y."/>
            <person name="Heo J."/>
            <person name="Kwon S.-W."/>
        </authorList>
    </citation>
    <scope>NUCLEOTIDE SEQUENCE [LARGE SCALE GENOMIC DNA]</scope>
    <source>
        <strain evidence="3 4">5GH32-13</strain>
    </source>
</reference>
<protein>
    <recommendedName>
        <fullName evidence="2">DUF5000 domain-containing protein</fullName>
    </recommendedName>
</protein>
<organism evidence="3 4">
    <name type="scientific">Paraflavitalea soli</name>
    <dbReference type="NCBI Taxonomy" id="2315862"/>
    <lineage>
        <taxon>Bacteria</taxon>
        <taxon>Pseudomonadati</taxon>
        <taxon>Bacteroidota</taxon>
        <taxon>Chitinophagia</taxon>
        <taxon>Chitinophagales</taxon>
        <taxon>Chitinophagaceae</taxon>
        <taxon>Paraflavitalea</taxon>
    </lineage>
</organism>
<dbReference type="Gene3D" id="2.60.120.260">
    <property type="entry name" value="Galactose-binding domain-like"/>
    <property type="match status" value="1"/>
</dbReference>
<dbReference type="Gene3D" id="2.60.40.10">
    <property type="entry name" value="Immunoglobulins"/>
    <property type="match status" value="1"/>
</dbReference>
<name>A0A3B7MHS8_9BACT</name>
<dbReference type="Pfam" id="PF16389">
    <property type="entry name" value="DUF4998"/>
    <property type="match status" value="1"/>
</dbReference>
<feature type="domain" description="DUF5000" evidence="2">
    <location>
        <begin position="261"/>
        <end position="396"/>
    </location>
</feature>
<evidence type="ECO:0000256" key="1">
    <source>
        <dbReference type="SAM" id="SignalP"/>
    </source>
</evidence>
<dbReference type="InterPro" id="IPR013783">
    <property type="entry name" value="Ig-like_fold"/>
</dbReference>
<dbReference type="RefSeq" id="WP_119049839.1">
    <property type="nucleotide sequence ID" value="NZ_CP032157.1"/>
</dbReference>
<dbReference type="SUPFAM" id="SSF49785">
    <property type="entry name" value="Galactose-binding domain-like"/>
    <property type="match status" value="1"/>
</dbReference>
<dbReference type="EMBL" id="CP032157">
    <property type="protein sequence ID" value="AXY73952.1"/>
    <property type="molecule type" value="Genomic_DNA"/>
</dbReference>
<dbReference type="Pfam" id="PF16391">
    <property type="entry name" value="DUF5000"/>
    <property type="match status" value="1"/>
</dbReference>
<dbReference type="InterPro" id="IPR008979">
    <property type="entry name" value="Galactose-bd-like_sf"/>
</dbReference>
<evidence type="ECO:0000313" key="3">
    <source>
        <dbReference type="EMBL" id="AXY73952.1"/>
    </source>
</evidence>
<dbReference type="OrthoDB" id="1043438at2"/>
<dbReference type="AlphaFoldDB" id="A0A3B7MHS8"/>
<keyword evidence="4" id="KW-1185">Reference proteome</keyword>